<dbReference type="SMART" id="SM00256">
    <property type="entry name" value="FBOX"/>
    <property type="match status" value="1"/>
</dbReference>
<dbReference type="Proteomes" id="UP001056384">
    <property type="component" value="Chromosome 8"/>
</dbReference>
<evidence type="ECO:0000259" key="1">
    <source>
        <dbReference type="SMART" id="SM00256"/>
    </source>
</evidence>
<feature type="domain" description="F-box" evidence="1">
    <location>
        <begin position="37"/>
        <end position="75"/>
    </location>
</feature>
<accession>A0A9Q9AVQ8</accession>
<protein>
    <submittedName>
        <fullName evidence="2">F-box domain-containing protein</fullName>
    </submittedName>
</protein>
<dbReference type="Pfam" id="PF12937">
    <property type="entry name" value="F-box-like"/>
    <property type="match status" value="1"/>
</dbReference>
<dbReference type="AlphaFoldDB" id="A0A9Q9AVQ8"/>
<keyword evidence="3" id="KW-1185">Reference proteome</keyword>
<dbReference type="InterPro" id="IPR001810">
    <property type="entry name" value="F-box_dom"/>
</dbReference>
<gene>
    <name evidence="2" type="ORF">Slin15195_G096480</name>
</gene>
<evidence type="ECO:0000313" key="2">
    <source>
        <dbReference type="EMBL" id="USW56329.1"/>
    </source>
</evidence>
<proteinExistence type="predicted"/>
<organism evidence="2 3">
    <name type="scientific">Septoria linicola</name>
    <dbReference type="NCBI Taxonomy" id="215465"/>
    <lineage>
        <taxon>Eukaryota</taxon>
        <taxon>Fungi</taxon>
        <taxon>Dikarya</taxon>
        <taxon>Ascomycota</taxon>
        <taxon>Pezizomycotina</taxon>
        <taxon>Dothideomycetes</taxon>
        <taxon>Dothideomycetidae</taxon>
        <taxon>Mycosphaerellales</taxon>
        <taxon>Mycosphaerellaceae</taxon>
        <taxon>Septoria</taxon>
    </lineage>
</organism>
<dbReference type="SUPFAM" id="SSF81383">
    <property type="entry name" value="F-box domain"/>
    <property type="match status" value="1"/>
</dbReference>
<dbReference type="OrthoDB" id="3800738at2759"/>
<dbReference type="EMBL" id="CP099425">
    <property type="protein sequence ID" value="USW56329.1"/>
    <property type="molecule type" value="Genomic_DNA"/>
</dbReference>
<dbReference type="Gene3D" id="1.20.1280.50">
    <property type="match status" value="1"/>
</dbReference>
<name>A0A9Q9AVQ8_9PEZI</name>
<sequence>MPAGKNDDDDEAHQLKGEQAVGRCEQTQPECSSVFNIVELLEQILLHLPMRDLLLSQRVCRRWRALSRDSVQIRRALFLVPSQYGPVSYIDWEFDDRGYYNDWWRQTGNPLHLQPLRCPSNAPPSRYKAHWGGNRQDIGVYKVFANPLLVELFPVLSQNGVWSPSPDLPPEVLSLHASWRRMYMTQPPIAQLYIKGSKESQTAWDIRPIYQFPVLKMGYLYSKLVAERREAWILGSEEWQQWTGPEDLERIVTHEAQLSATKIPSDN</sequence>
<reference evidence="2" key="1">
    <citation type="submission" date="2022-06" db="EMBL/GenBank/DDBJ databases">
        <title>Complete genome sequences of two strains of the flax pathogen Septoria linicola.</title>
        <authorList>
            <person name="Lapalu N."/>
            <person name="Simon A."/>
            <person name="Demenou B."/>
            <person name="Paumier D."/>
            <person name="Guillot M.-P."/>
            <person name="Gout L."/>
            <person name="Valade R."/>
        </authorList>
    </citation>
    <scope>NUCLEOTIDE SEQUENCE</scope>
    <source>
        <strain evidence="2">SE15195</strain>
    </source>
</reference>
<evidence type="ECO:0000313" key="3">
    <source>
        <dbReference type="Proteomes" id="UP001056384"/>
    </source>
</evidence>
<dbReference type="InterPro" id="IPR036047">
    <property type="entry name" value="F-box-like_dom_sf"/>
</dbReference>
<dbReference type="CDD" id="cd09917">
    <property type="entry name" value="F-box_SF"/>
    <property type="match status" value="1"/>
</dbReference>